<comment type="caution">
    <text evidence="4">The sequence shown here is derived from an EMBL/GenBank/DDBJ whole genome shotgun (WGS) entry which is preliminary data.</text>
</comment>
<keyword evidence="1" id="KW-0863">Zinc-finger</keyword>
<sequence length="728" mass="82050">MLRNVRAMRDPVGDPRLRTARESMPTTDVSTTWRCQRVQSPLDQSLKQVCACLPKKQGSICRPPRHHDNNVCRTADQHDDERCERIELHAATKICHISASIRKVDALIEPAYTCRCCCIPKLRRSQWLTLQWPTLYYLVRSGGTLTLYKRLACKAIFCEIRTSGCGNTYSQQGPFVCCRRSVPSHHLILQDRSKRSSFLILYHYRRGRDIPCWFYNNPHHLLEITRLLLAIYDMSNTTTPTRPERGMPVPGIDTRGPAERQAGSLSFSSWPVTPPQSANESRRPSLAFSSLSLSDASTSGPPSIADFSQPSTPVHSMAQESFAQQWSEGAEVHARTVNTFNDGCAIGQMQPMFQHSYHQSAICSAPSMEAPIYAQHNTFSAQQSPLRHEAWSTSNQPSLDINAAAPGLRTTLFQNGTGLNQEHVSASMYANPSPPAPSLGQSAFPSFDHSGTVVSPSIFHAPHTVVPSQLSPQEDYPMESYVPCKDEPMGQDFGSSFDSAGTDYSSWETIGQPSPHNQYFAQSDEDDYVVVKDEITGTPSRTPYRSHQYMQTSSPDRVRRRPSRRSRKAHAAGKVWAEYEGPFCSVRCEGKPFEVVDGMVVTQPRRDRKPHHCQVIENGVPCGARFERSEHLKRHMGKHTNKRDYPCPLSFCDKAIGRPDNASDHFKTHLKPPGKGKRNKHCEWDTLETAILEHYPEKTSTKLLTNLRKWMASENEKAFVEQQKLLRR</sequence>
<keyword evidence="1" id="KW-0862">Zinc</keyword>
<dbReference type="GO" id="GO:0008270">
    <property type="term" value="F:zinc ion binding"/>
    <property type="evidence" value="ECO:0007669"/>
    <property type="project" value="UniProtKB-KW"/>
</dbReference>
<evidence type="ECO:0000313" key="5">
    <source>
        <dbReference type="Proteomes" id="UP000070133"/>
    </source>
</evidence>
<proteinExistence type="predicted"/>
<keyword evidence="5" id="KW-1185">Reference proteome</keyword>
<dbReference type="InterPro" id="IPR013087">
    <property type="entry name" value="Znf_C2H2_type"/>
</dbReference>
<feature type="compositionally biased region" description="Polar residues" evidence="2">
    <location>
        <begin position="263"/>
        <end position="279"/>
    </location>
</feature>
<name>A0A139HXY6_9PEZI</name>
<dbReference type="SUPFAM" id="SSF57667">
    <property type="entry name" value="beta-beta-alpha zinc fingers"/>
    <property type="match status" value="1"/>
</dbReference>
<evidence type="ECO:0000259" key="3">
    <source>
        <dbReference type="PROSITE" id="PS50157"/>
    </source>
</evidence>
<accession>A0A139HXY6</accession>
<reference evidence="4 5" key="1">
    <citation type="submission" date="2015-07" db="EMBL/GenBank/DDBJ databases">
        <title>Comparative genomics of the Sigatoka disease complex on banana suggests a link between parallel evolutionary changes in Pseudocercospora fijiensis and Pseudocercospora eumusae and increased virulence on the banana host.</title>
        <authorList>
            <person name="Chang T.-C."/>
            <person name="Salvucci A."/>
            <person name="Crous P.W."/>
            <person name="Stergiopoulos I."/>
        </authorList>
    </citation>
    <scope>NUCLEOTIDE SEQUENCE [LARGE SCALE GENOMIC DNA]</scope>
    <source>
        <strain evidence="4 5">CBS 114824</strain>
    </source>
</reference>
<organism evidence="4 5">
    <name type="scientific">Pseudocercospora eumusae</name>
    <dbReference type="NCBI Taxonomy" id="321146"/>
    <lineage>
        <taxon>Eukaryota</taxon>
        <taxon>Fungi</taxon>
        <taxon>Dikarya</taxon>
        <taxon>Ascomycota</taxon>
        <taxon>Pezizomycotina</taxon>
        <taxon>Dothideomycetes</taxon>
        <taxon>Dothideomycetidae</taxon>
        <taxon>Mycosphaerellales</taxon>
        <taxon>Mycosphaerellaceae</taxon>
        <taxon>Pseudocercospora</taxon>
    </lineage>
</organism>
<gene>
    <name evidence="4" type="ORF">AC578_2324</name>
</gene>
<feature type="region of interest" description="Disordered" evidence="2">
    <location>
        <begin position="1"/>
        <end position="23"/>
    </location>
</feature>
<feature type="compositionally biased region" description="Polar residues" evidence="2">
    <location>
        <begin position="537"/>
        <end position="552"/>
    </location>
</feature>
<dbReference type="EMBL" id="LFZN01000003">
    <property type="protein sequence ID" value="KXT07212.1"/>
    <property type="molecule type" value="Genomic_DNA"/>
</dbReference>
<evidence type="ECO:0000256" key="2">
    <source>
        <dbReference type="SAM" id="MobiDB-lite"/>
    </source>
</evidence>
<dbReference type="PROSITE" id="PS00028">
    <property type="entry name" value="ZINC_FINGER_C2H2_1"/>
    <property type="match status" value="1"/>
</dbReference>
<dbReference type="Gene3D" id="3.30.160.60">
    <property type="entry name" value="Classic Zinc Finger"/>
    <property type="match status" value="1"/>
</dbReference>
<feature type="region of interest" description="Disordered" evidence="2">
    <location>
        <begin position="536"/>
        <end position="571"/>
    </location>
</feature>
<dbReference type="AlphaFoldDB" id="A0A139HXY6"/>
<feature type="domain" description="C2H2-type" evidence="3">
    <location>
        <begin position="611"/>
        <end position="644"/>
    </location>
</feature>
<feature type="compositionally biased region" description="Low complexity" evidence="2">
    <location>
        <begin position="284"/>
        <end position="299"/>
    </location>
</feature>
<dbReference type="Proteomes" id="UP000070133">
    <property type="component" value="Unassembled WGS sequence"/>
</dbReference>
<feature type="compositionally biased region" description="Basic and acidic residues" evidence="2">
    <location>
        <begin position="7"/>
        <end position="21"/>
    </location>
</feature>
<keyword evidence="1" id="KW-0479">Metal-binding</keyword>
<dbReference type="InterPro" id="IPR036236">
    <property type="entry name" value="Znf_C2H2_sf"/>
</dbReference>
<protein>
    <recommendedName>
        <fullName evidence="3">C2H2-type domain-containing protein</fullName>
    </recommendedName>
</protein>
<evidence type="ECO:0000313" key="4">
    <source>
        <dbReference type="EMBL" id="KXT07212.1"/>
    </source>
</evidence>
<dbReference type="OrthoDB" id="10018191at2759"/>
<evidence type="ECO:0000256" key="1">
    <source>
        <dbReference type="PROSITE-ProRule" id="PRU00042"/>
    </source>
</evidence>
<dbReference type="PROSITE" id="PS50157">
    <property type="entry name" value="ZINC_FINGER_C2H2_2"/>
    <property type="match status" value="1"/>
</dbReference>
<feature type="compositionally biased region" description="Basic residues" evidence="2">
    <location>
        <begin position="558"/>
        <end position="571"/>
    </location>
</feature>
<feature type="region of interest" description="Disordered" evidence="2">
    <location>
        <begin position="239"/>
        <end position="312"/>
    </location>
</feature>
<dbReference type="STRING" id="321146.A0A139HXY6"/>